<proteinExistence type="predicted"/>
<protein>
    <submittedName>
        <fullName evidence="2">Protein serine/threonine phosphatase</fullName>
    </submittedName>
</protein>
<dbReference type="InterPro" id="IPR001932">
    <property type="entry name" value="PPM-type_phosphatase-like_dom"/>
</dbReference>
<feature type="domain" description="PPM-type phosphatase" evidence="1">
    <location>
        <begin position="2"/>
        <end position="244"/>
    </location>
</feature>
<dbReference type="RefSeq" id="WP_043884259.1">
    <property type="nucleotide sequence ID" value="NZ_ABXP02000078.1"/>
</dbReference>
<dbReference type="PROSITE" id="PS51746">
    <property type="entry name" value="PPM_2"/>
    <property type="match status" value="1"/>
</dbReference>
<reference evidence="2 3" key="1">
    <citation type="submission" date="2008-07" db="EMBL/GenBank/DDBJ databases">
        <authorList>
            <person name="Gonzalez J."/>
            <person name="Sokolova T."/>
            <person name="Ferriera S."/>
            <person name="Johnson J."/>
            <person name="Kravitz S."/>
            <person name="Beeson K."/>
            <person name="Sutton G."/>
            <person name="Rogers Y.-H."/>
            <person name="Friedman R."/>
            <person name="Frazier M."/>
            <person name="Venter J.C."/>
        </authorList>
    </citation>
    <scope>NUCLEOTIDE SEQUENCE [LARGE SCALE GENOMIC DNA]</scope>
    <source>
        <strain evidence="2 3">DSM 12653</strain>
    </source>
</reference>
<dbReference type="Proteomes" id="UP000010146">
    <property type="component" value="Unassembled WGS sequence"/>
</dbReference>
<dbReference type="EMBL" id="ABXP02000078">
    <property type="protein sequence ID" value="KKC29568.1"/>
    <property type="molecule type" value="Genomic_DNA"/>
</dbReference>
<dbReference type="AlphaFoldDB" id="A0A0F5PLS2"/>
<gene>
    <name evidence="2" type="ORF">CDSM653_01418</name>
</gene>
<comment type="caution">
    <text evidence="2">The sequence shown here is derived from an EMBL/GenBank/DDBJ whole genome shotgun (WGS) entry which is preliminary data.</text>
</comment>
<reference evidence="2 3" key="2">
    <citation type="journal article" date="2015" name="BMC Genomics">
        <title>Analysis of three genomes within the thermophilic bacterial species Caldanaerobacter subterraneus with a focus on carbon monoxide dehydrogenase evolution and hydrolase diversity.</title>
        <authorList>
            <person name="Sant'Anna F.H."/>
            <person name="Lebedinsky A.V."/>
            <person name="Sokolova T.G."/>
            <person name="Robb F.T."/>
            <person name="Gonzalez J.M."/>
        </authorList>
    </citation>
    <scope>NUCLEOTIDE SEQUENCE [LARGE SCALE GENOMIC DNA]</scope>
    <source>
        <strain evidence="2 3">DSM 12653</strain>
    </source>
</reference>
<dbReference type="PANTHER" id="PTHR47992">
    <property type="entry name" value="PROTEIN PHOSPHATASE"/>
    <property type="match status" value="1"/>
</dbReference>
<name>A0A0F5PLS2_9THEO</name>
<dbReference type="InterPro" id="IPR015655">
    <property type="entry name" value="PP2C"/>
</dbReference>
<dbReference type="SMART" id="SM00331">
    <property type="entry name" value="PP2C_SIG"/>
    <property type="match status" value="1"/>
</dbReference>
<dbReference type="NCBIfam" id="NF033484">
    <property type="entry name" value="Stp1_PP2C_phos"/>
    <property type="match status" value="1"/>
</dbReference>
<organism evidence="2 3">
    <name type="scientific">Caldanaerobacter subterraneus subsp. pacificus DSM 12653</name>
    <dbReference type="NCBI Taxonomy" id="391606"/>
    <lineage>
        <taxon>Bacteria</taxon>
        <taxon>Bacillati</taxon>
        <taxon>Bacillota</taxon>
        <taxon>Clostridia</taxon>
        <taxon>Thermoanaerobacterales</taxon>
        <taxon>Thermoanaerobacteraceae</taxon>
        <taxon>Caldanaerobacter</taxon>
    </lineage>
</organism>
<accession>A0A0F5PLS2</accession>
<reference evidence="3" key="3">
    <citation type="submission" date="2015-02" db="EMBL/GenBank/DDBJ databases">
        <title>Genome analysis of three genomes within the thermophilic hydrogenogenic bacterial species Caldanaerobacter subterraneus.</title>
        <authorList>
            <person name="Sant'Anna F.H."/>
            <person name="Lebedinsky A."/>
            <person name="Sokolova T."/>
            <person name="Robb F.T."/>
            <person name="Gonzalez J.M."/>
        </authorList>
    </citation>
    <scope>NUCLEOTIDE SEQUENCE [LARGE SCALE GENOMIC DNA]</scope>
    <source>
        <strain evidence="3">DSM 12653</strain>
    </source>
</reference>
<dbReference type="Pfam" id="PF13672">
    <property type="entry name" value="PP2C_2"/>
    <property type="match status" value="1"/>
</dbReference>
<evidence type="ECO:0000313" key="2">
    <source>
        <dbReference type="EMBL" id="KKC29568.1"/>
    </source>
</evidence>
<dbReference type="Gene3D" id="3.60.40.10">
    <property type="entry name" value="PPM-type phosphatase domain"/>
    <property type="match status" value="1"/>
</dbReference>
<evidence type="ECO:0000259" key="1">
    <source>
        <dbReference type="PROSITE" id="PS51746"/>
    </source>
</evidence>
<sequence length="247" mass="27756">MIVAALTDIGNFREKNEDYYYASFDENFPLFIVADGMGGHNGGEIASKLAVESVVAYFKDNYPKLKNKEVSTIREFIESSVKFANKVVYQHACAECDLVGMGTTLTLLFFEKNHFFIGHIGDSRAYLIRDSKIVQITEDHSFVEELVKMGKITHEEARIHPQKNIITRALGVDEDVEVDTFYGDVLPQDILCLCTDGLTNLVADEEILKEFSKNHDINRACENLVNMAKENGGYDNITIVAVKEVTL</sequence>
<evidence type="ECO:0000313" key="3">
    <source>
        <dbReference type="Proteomes" id="UP000010146"/>
    </source>
</evidence>
<dbReference type="SUPFAM" id="SSF81606">
    <property type="entry name" value="PP2C-like"/>
    <property type="match status" value="1"/>
</dbReference>
<dbReference type="GO" id="GO:0004722">
    <property type="term" value="F:protein serine/threonine phosphatase activity"/>
    <property type="evidence" value="ECO:0007669"/>
    <property type="project" value="InterPro"/>
</dbReference>
<dbReference type="SMART" id="SM00332">
    <property type="entry name" value="PP2Cc"/>
    <property type="match status" value="1"/>
</dbReference>
<dbReference type="CDD" id="cd00143">
    <property type="entry name" value="PP2Cc"/>
    <property type="match status" value="1"/>
</dbReference>
<dbReference type="InterPro" id="IPR036457">
    <property type="entry name" value="PPM-type-like_dom_sf"/>
</dbReference>